<feature type="region of interest" description="Disordered" evidence="1">
    <location>
        <begin position="737"/>
        <end position="995"/>
    </location>
</feature>
<keyword evidence="2" id="KW-0812">Transmembrane</keyword>
<feature type="region of interest" description="Disordered" evidence="1">
    <location>
        <begin position="1"/>
        <end position="89"/>
    </location>
</feature>
<feature type="compositionally biased region" description="Polar residues" evidence="1">
    <location>
        <begin position="795"/>
        <end position="806"/>
    </location>
</feature>
<evidence type="ECO:0000256" key="2">
    <source>
        <dbReference type="SAM" id="Phobius"/>
    </source>
</evidence>
<feature type="compositionally biased region" description="Polar residues" evidence="1">
    <location>
        <begin position="835"/>
        <end position="848"/>
    </location>
</feature>
<accession>A0A0D7ADY1</accession>
<dbReference type="EMBL" id="KN881721">
    <property type="protein sequence ID" value="KIY49636.1"/>
    <property type="molecule type" value="Genomic_DNA"/>
</dbReference>
<proteinExistence type="predicted"/>
<dbReference type="Proteomes" id="UP000054144">
    <property type="component" value="Unassembled WGS sequence"/>
</dbReference>
<sequence>SPSPPPRTASRDSEGYPSWLPKRPLHPAPASTFHSFEGSRGEGQSSQPPTMTGRKPTPRSVRIMNVPTTFDEKSPSKQDAEHERATRSRVWSRATGAPAAFVTAVDRTLSRRPNPRFHAPGLHLELLRSPSLRVRIYFSIYPLLVFLHIPVQLFFDFNAVYAIFQVAKYPNAGSSGKNWALAMAVYIICWVLWIFGIVLMYELIYSFVRRWRVKRPLIFPIYLSAPAFNLVAMTSYTNFCFLHHVRRNAFLGKDGSIWDGLAETFWFYSQNWPTVTLLLPRAGFCLALLLQFWSTDSVWTGSQRDGTFFRNDGSLTDYARGVLIANATWTGWRLLVLMLSWIGLWVSSGQSCAGLCGPRYRWEEDVTECNEAFYDVDMIPWNWRERTRVRVLEAFEFCLTIKQRWSVIKEPTEDTRLLNPLMPMSPAFEGMDKILAAVGFPSAPTQARRGILSEELFERPPEALSDVIPKVPKRSSKDAGPSAPLKSLPYPFTTKSAQISSDDMPRPSDSLISATSADRIPFPPSPVPTDEHGSGTHEGGPSTHDEHDVTSPSEAEEIEVEADVSGSGGPSSGRESCSMSSLGQPLSSRYPFQFRTPQRGGHSSSSVSPSHTTPSSNVRSNVQSLQSSHFSRATRSTGNRESESDSQSPRSDSDILSPGSFSIPSPPRYPYQGQRGRTRAGTVPEPSASSSPSPVVFPRGAGGGHVRALTVAGEFGALRTAPSSDLGFDISGEFDLNVSDEDEDETRATHMMEQPDPETSFEAAEHDDSVGLLSSASTFSRSPRSSLGAIRHRASSLSQQIMGTHNSGSSHSQSHSSRSRTGSGSGSSRSRAVSMATSVRTRAQSLIQNIGAASHSSVELAQGARTRSRANSSMARLEEDVPYHSDRTDSRSGSSSDARASSNENHTFGHPLPLRTQWQRQDEERVEEVSEPPTPSLLDREEEPPESSRPPTPDVDVAADVDVDSAYSQALDPSRPPTRSGVSVQLAPSASESGADISTAAQSFVTAPASVEDTNESSAGMRTLSSWGEFERAMDTAGGGSWRPA</sequence>
<protein>
    <submittedName>
        <fullName evidence="3">Uncharacterized protein</fullName>
    </submittedName>
</protein>
<gene>
    <name evidence="3" type="ORF">FISHEDRAFT_14679</name>
</gene>
<feature type="compositionally biased region" description="Low complexity" evidence="1">
    <location>
        <begin position="807"/>
        <end position="831"/>
    </location>
</feature>
<keyword evidence="2" id="KW-0472">Membrane</keyword>
<feature type="transmembrane region" description="Helical" evidence="2">
    <location>
        <begin position="136"/>
        <end position="164"/>
    </location>
</feature>
<keyword evidence="2" id="KW-1133">Transmembrane helix</keyword>
<reference evidence="3 4" key="1">
    <citation type="journal article" date="2015" name="Fungal Genet. Biol.">
        <title>Evolution of novel wood decay mechanisms in Agaricales revealed by the genome sequences of Fistulina hepatica and Cylindrobasidium torrendii.</title>
        <authorList>
            <person name="Floudas D."/>
            <person name="Held B.W."/>
            <person name="Riley R."/>
            <person name="Nagy L.G."/>
            <person name="Koehler G."/>
            <person name="Ransdell A.S."/>
            <person name="Younus H."/>
            <person name="Chow J."/>
            <person name="Chiniquy J."/>
            <person name="Lipzen A."/>
            <person name="Tritt A."/>
            <person name="Sun H."/>
            <person name="Haridas S."/>
            <person name="LaButti K."/>
            <person name="Ohm R.A."/>
            <person name="Kues U."/>
            <person name="Blanchette R.A."/>
            <person name="Grigoriev I.V."/>
            <person name="Minto R.E."/>
            <person name="Hibbett D.S."/>
        </authorList>
    </citation>
    <scope>NUCLEOTIDE SEQUENCE [LARGE SCALE GENOMIC DNA]</scope>
    <source>
        <strain evidence="3 4">ATCC 64428</strain>
    </source>
</reference>
<dbReference type="AlphaFoldDB" id="A0A0D7ADY1"/>
<organism evidence="3 4">
    <name type="scientific">Fistulina hepatica ATCC 64428</name>
    <dbReference type="NCBI Taxonomy" id="1128425"/>
    <lineage>
        <taxon>Eukaryota</taxon>
        <taxon>Fungi</taxon>
        <taxon>Dikarya</taxon>
        <taxon>Basidiomycota</taxon>
        <taxon>Agaricomycotina</taxon>
        <taxon>Agaricomycetes</taxon>
        <taxon>Agaricomycetidae</taxon>
        <taxon>Agaricales</taxon>
        <taxon>Fistulinaceae</taxon>
        <taxon>Fistulina</taxon>
    </lineage>
</organism>
<feature type="compositionally biased region" description="Polar residues" evidence="1">
    <location>
        <begin position="617"/>
        <end position="637"/>
    </location>
</feature>
<feature type="compositionally biased region" description="Basic and acidic residues" evidence="1">
    <location>
        <begin position="876"/>
        <end position="890"/>
    </location>
</feature>
<evidence type="ECO:0000313" key="4">
    <source>
        <dbReference type="Proteomes" id="UP000054144"/>
    </source>
</evidence>
<feature type="compositionally biased region" description="Polar residues" evidence="1">
    <location>
        <begin position="1016"/>
        <end position="1026"/>
    </location>
</feature>
<keyword evidence="4" id="KW-1185">Reference proteome</keyword>
<feature type="transmembrane region" description="Helical" evidence="2">
    <location>
        <begin position="217"/>
        <end position="236"/>
    </location>
</feature>
<feature type="transmembrane region" description="Helical" evidence="2">
    <location>
        <begin position="184"/>
        <end position="205"/>
    </location>
</feature>
<feature type="compositionally biased region" description="Low complexity" evidence="1">
    <location>
        <begin position="602"/>
        <end position="616"/>
    </location>
</feature>
<evidence type="ECO:0000313" key="3">
    <source>
        <dbReference type="EMBL" id="KIY49636.1"/>
    </source>
</evidence>
<dbReference type="OrthoDB" id="2575061at2759"/>
<evidence type="ECO:0000256" key="1">
    <source>
        <dbReference type="SAM" id="MobiDB-lite"/>
    </source>
</evidence>
<feature type="non-terminal residue" evidence="3">
    <location>
        <position position="1045"/>
    </location>
</feature>
<name>A0A0D7ADY1_9AGAR</name>
<feature type="compositionally biased region" description="Low complexity" evidence="1">
    <location>
        <begin position="772"/>
        <end position="787"/>
    </location>
</feature>
<feature type="non-terminal residue" evidence="3">
    <location>
        <position position="1"/>
    </location>
</feature>
<feature type="compositionally biased region" description="Basic and acidic residues" evidence="1">
    <location>
        <begin position="70"/>
        <end position="86"/>
    </location>
</feature>
<feature type="region of interest" description="Disordered" evidence="1">
    <location>
        <begin position="467"/>
        <end position="699"/>
    </location>
</feature>
<feature type="compositionally biased region" description="Low complexity" evidence="1">
    <location>
        <begin position="891"/>
        <end position="902"/>
    </location>
</feature>
<feature type="region of interest" description="Disordered" evidence="1">
    <location>
        <begin position="1008"/>
        <end position="1045"/>
    </location>
</feature>
<feature type="compositionally biased region" description="Low complexity" evidence="1">
    <location>
        <begin position="683"/>
        <end position="698"/>
    </location>
</feature>
<feature type="compositionally biased region" description="Polar residues" evidence="1">
    <location>
        <begin position="980"/>
        <end position="992"/>
    </location>
</feature>